<comment type="catalytic activity">
    <reaction evidence="5">
        <text>GTP + H2O = GDP + phosphate + H(+)</text>
        <dbReference type="Rhea" id="RHEA:19669"/>
        <dbReference type="ChEBI" id="CHEBI:15377"/>
        <dbReference type="ChEBI" id="CHEBI:15378"/>
        <dbReference type="ChEBI" id="CHEBI:37565"/>
        <dbReference type="ChEBI" id="CHEBI:43474"/>
        <dbReference type="ChEBI" id="CHEBI:58189"/>
    </reaction>
    <physiologicalReaction direction="left-to-right" evidence="5">
        <dbReference type="Rhea" id="RHEA:19670"/>
    </physiologicalReaction>
</comment>
<protein>
    <submittedName>
        <fullName evidence="8">Unnamed protein product</fullName>
    </submittedName>
</protein>
<dbReference type="SUPFAM" id="SSF52540">
    <property type="entry name" value="P-loop containing nucleoside triphosphate hydrolases"/>
    <property type="match status" value="1"/>
</dbReference>
<dbReference type="Gene3D" id="3.40.50.300">
    <property type="entry name" value="P-loop containing nucleotide triphosphate hydrolases"/>
    <property type="match status" value="1"/>
</dbReference>
<evidence type="ECO:0000256" key="5">
    <source>
        <dbReference type="ARBA" id="ARBA00049117"/>
    </source>
</evidence>
<dbReference type="AlphaFoldDB" id="A0A9W6TJC1"/>
<dbReference type="InterPro" id="IPR036627">
    <property type="entry name" value="CobW-likC_sf"/>
</dbReference>
<evidence type="ECO:0000256" key="3">
    <source>
        <dbReference type="ARBA" id="ARBA00023186"/>
    </source>
</evidence>
<dbReference type="Proteomes" id="UP001165083">
    <property type="component" value="Unassembled WGS sequence"/>
</dbReference>
<dbReference type="SMART" id="SM00833">
    <property type="entry name" value="CobW_C"/>
    <property type="match status" value="1"/>
</dbReference>
<dbReference type="GO" id="GO:0005737">
    <property type="term" value="C:cytoplasm"/>
    <property type="evidence" value="ECO:0007669"/>
    <property type="project" value="TreeGrafter"/>
</dbReference>
<dbReference type="InterPro" id="IPR003495">
    <property type="entry name" value="CobW/HypB/UreG_nucleotide-bd"/>
</dbReference>
<dbReference type="InterPro" id="IPR051316">
    <property type="entry name" value="Zinc-reg_GTPase_activator"/>
</dbReference>
<dbReference type="InterPro" id="IPR011629">
    <property type="entry name" value="CobW-like_C"/>
</dbReference>
<keyword evidence="1" id="KW-0547">Nucleotide-binding</keyword>
<evidence type="ECO:0000313" key="8">
    <source>
        <dbReference type="EMBL" id="GMF13770.1"/>
    </source>
</evidence>
<keyword evidence="3" id="KW-0143">Chaperone</keyword>
<evidence type="ECO:0000256" key="4">
    <source>
        <dbReference type="ARBA" id="ARBA00034320"/>
    </source>
</evidence>
<comment type="caution">
    <text evidence="8">The sequence shown here is derived from an EMBL/GenBank/DDBJ whole genome shotgun (WGS) entry which is preliminary data.</text>
</comment>
<dbReference type="Gene3D" id="3.30.1220.10">
    <property type="entry name" value="CobW-like, C-terminal domain"/>
    <property type="match status" value="1"/>
</dbReference>
<gene>
    <name evidence="8" type="ORF">Plil01_000421300</name>
</gene>
<keyword evidence="2" id="KW-0378">Hydrolase</keyword>
<dbReference type="PANTHER" id="PTHR13748">
    <property type="entry name" value="COBW-RELATED"/>
    <property type="match status" value="1"/>
</dbReference>
<feature type="compositionally biased region" description="Basic and acidic residues" evidence="6">
    <location>
        <begin position="248"/>
        <end position="279"/>
    </location>
</feature>
<dbReference type="OrthoDB" id="258627at2759"/>
<accession>A0A9W6TJC1</accession>
<dbReference type="SUPFAM" id="SSF90002">
    <property type="entry name" value="Hypothetical protein YjiA, C-terminal domain"/>
    <property type="match status" value="1"/>
</dbReference>
<proteinExistence type="inferred from homology"/>
<evidence type="ECO:0000259" key="7">
    <source>
        <dbReference type="SMART" id="SM00833"/>
    </source>
</evidence>
<evidence type="ECO:0000313" key="9">
    <source>
        <dbReference type="Proteomes" id="UP001165083"/>
    </source>
</evidence>
<dbReference type="CDD" id="cd03112">
    <property type="entry name" value="CobW-like"/>
    <property type="match status" value="1"/>
</dbReference>
<reference evidence="8" key="1">
    <citation type="submission" date="2023-04" db="EMBL/GenBank/DDBJ databases">
        <title>Phytophthora lilii NBRC 32176.</title>
        <authorList>
            <person name="Ichikawa N."/>
            <person name="Sato H."/>
            <person name="Tonouchi N."/>
        </authorList>
    </citation>
    <scope>NUCLEOTIDE SEQUENCE</scope>
    <source>
        <strain evidence="8">NBRC 32176</strain>
    </source>
</reference>
<evidence type="ECO:0000256" key="6">
    <source>
        <dbReference type="SAM" id="MobiDB-lite"/>
    </source>
</evidence>
<keyword evidence="9" id="KW-1185">Reference proteome</keyword>
<feature type="domain" description="CobW C-terminal" evidence="7">
    <location>
        <begin position="288"/>
        <end position="382"/>
    </location>
</feature>
<dbReference type="EMBL" id="BSXW01000170">
    <property type="protein sequence ID" value="GMF13770.1"/>
    <property type="molecule type" value="Genomic_DNA"/>
</dbReference>
<comment type="similarity">
    <text evidence="4">Belongs to the SIMIBI class G3E GTPase family. ZNG1 subfamily.</text>
</comment>
<dbReference type="Pfam" id="PF02492">
    <property type="entry name" value="cobW"/>
    <property type="match status" value="1"/>
</dbReference>
<name>A0A9W6TJC1_9STRA</name>
<dbReference type="GO" id="GO:0016787">
    <property type="term" value="F:hydrolase activity"/>
    <property type="evidence" value="ECO:0007669"/>
    <property type="project" value="UniProtKB-KW"/>
</dbReference>
<evidence type="ECO:0000256" key="2">
    <source>
        <dbReference type="ARBA" id="ARBA00022801"/>
    </source>
</evidence>
<dbReference type="PANTHER" id="PTHR13748:SF62">
    <property type="entry name" value="COBW DOMAIN-CONTAINING PROTEIN"/>
    <property type="match status" value="1"/>
</dbReference>
<dbReference type="Pfam" id="PF07683">
    <property type="entry name" value="CobW_C"/>
    <property type="match status" value="1"/>
</dbReference>
<dbReference type="InterPro" id="IPR027417">
    <property type="entry name" value="P-loop_NTPase"/>
</dbReference>
<feature type="region of interest" description="Disordered" evidence="6">
    <location>
        <begin position="248"/>
        <end position="282"/>
    </location>
</feature>
<dbReference type="GO" id="GO:0000166">
    <property type="term" value="F:nucleotide binding"/>
    <property type="evidence" value="ECO:0007669"/>
    <property type="project" value="UniProtKB-KW"/>
</dbReference>
<organism evidence="8 9">
    <name type="scientific">Phytophthora lilii</name>
    <dbReference type="NCBI Taxonomy" id="2077276"/>
    <lineage>
        <taxon>Eukaryota</taxon>
        <taxon>Sar</taxon>
        <taxon>Stramenopiles</taxon>
        <taxon>Oomycota</taxon>
        <taxon>Peronosporomycetes</taxon>
        <taxon>Peronosporales</taxon>
        <taxon>Peronosporaceae</taxon>
        <taxon>Phytophthora</taxon>
    </lineage>
</organism>
<evidence type="ECO:0000256" key="1">
    <source>
        <dbReference type="ARBA" id="ARBA00022741"/>
    </source>
</evidence>
<sequence length="461" mass="51274">MSKRSLAPGKLPVTILTGFLGSGKTTLLNHLLTENHGKKFAIIENEFGEVGVDDQLIRQVTSPNDVGGGDSRSRKFNLGEEVLTMNNGCICCSVRGDLVRVIAQILKRNGDRNKLDGIIIETTGMADPGPVVQTFFAEPLVAATCELDGIITVVDAKHILQHLRPGAGVEHECQEQIAFADRVLLNKTDLVSSTELKEVRTRIRDINSAVSITECQHCRVDPALLLNVQTFDIDSILKRQPDFLNPEKDAHEHEHEDGDGQDHKDDHKHEGEHHSETHSGHKHKHSLVSSVGLCLPDPILVALLEEWIDDILETEGDDLLRYKGVVNVAGIDRKYVFQGVHTLFNGRFADNWAPGETRETRFVFIGKNLDREALKEGFLACRATKDLRFRVGDRVMANTGDEGFQRGTVVQLWDKGNPYAIQLDSGRKMWAPVDEVGLVRPLEVEQDAKSRQPLKMVHILA</sequence>